<evidence type="ECO:0000259" key="5">
    <source>
        <dbReference type="PROSITE" id="PS51078"/>
    </source>
</evidence>
<dbReference type="KEGG" id="src:M271_46160"/>
<dbReference type="STRING" id="1343740.M271_46160"/>
<dbReference type="InterPro" id="IPR036388">
    <property type="entry name" value="WH-like_DNA-bd_sf"/>
</dbReference>
<dbReference type="SMART" id="SM00346">
    <property type="entry name" value="HTH_ICLR"/>
    <property type="match status" value="1"/>
</dbReference>
<reference evidence="6 7" key="1">
    <citation type="journal article" date="2018" name="J. Biol. Chem.">
        <title>Discovery of the actinoplanic acid pathway in Streptomyces rapamycinicus reveals a genetically conserved synergism with rapamycin.</title>
        <authorList>
            <person name="Mrak P."/>
            <person name="Krastel P."/>
            <person name="Pivk Lukancic P."/>
            <person name="Tao J."/>
            <person name="Pistorius D."/>
            <person name="Moore C.M."/>
        </authorList>
    </citation>
    <scope>NUCLEOTIDE SEQUENCE [LARGE SCALE GENOMIC DNA]</scope>
    <source>
        <strain evidence="6 7">NRRL 5491</strain>
    </source>
</reference>
<dbReference type="Pfam" id="PF09339">
    <property type="entry name" value="HTH_IclR"/>
    <property type="match status" value="1"/>
</dbReference>
<dbReference type="AlphaFoldDB" id="A0A0A0NLZ0"/>
<dbReference type="eggNOG" id="COG1414">
    <property type="taxonomic scope" value="Bacteria"/>
</dbReference>
<comment type="caution">
    <text evidence="6">The sequence shown here is derived from an EMBL/GenBank/DDBJ whole genome shotgun (WGS) entry which is preliminary data.</text>
</comment>
<feature type="domain" description="HTH iclR-type" evidence="4">
    <location>
        <begin position="16"/>
        <end position="77"/>
    </location>
</feature>
<dbReference type="Gene3D" id="1.10.10.10">
    <property type="entry name" value="Winged helix-like DNA-binding domain superfamily/Winged helix DNA-binding domain"/>
    <property type="match status" value="1"/>
</dbReference>
<dbReference type="PROSITE" id="PS51078">
    <property type="entry name" value="ICLR_ED"/>
    <property type="match status" value="1"/>
</dbReference>
<dbReference type="Gene3D" id="3.30.450.40">
    <property type="match status" value="1"/>
</dbReference>
<keyword evidence="1" id="KW-0805">Transcription regulation</keyword>
<protein>
    <recommendedName>
        <fullName evidence="8">Transcriptional regulator</fullName>
    </recommendedName>
</protein>
<evidence type="ECO:0000259" key="4">
    <source>
        <dbReference type="PROSITE" id="PS51077"/>
    </source>
</evidence>
<organism evidence="6 7">
    <name type="scientific">Streptomyces rapamycinicus (strain ATCC 29253 / DSM 41530 / NRRL 5491 / AYB-994)</name>
    <name type="common">Streptomyces hygroscopicus (strain ATCC 29253)</name>
    <dbReference type="NCBI Taxonomy" id="1343740"/>
    <lineage>
        <taxon>Bacteria</taxon>
        <taxon>Bacillati</taxon>
        <taxon>Actinomycetota</taxon>
        <taxon>Actinomycetes</taxon>
        <taxon>Kitasatosporales</taxon>
        <taxon>Streptomycetaceae</taxon>
        <taxon>Streptomyces</taxon>
        <taxon>Streptomyces violaceusniger group</taxon>
    </lineage>
</organism>
<dbReference type="GO" id="GO:0003677">
    <property type="term" value="F:DNA binding"/>
    <property type="evidence" value="ECO:0007669"/>
    <property type="project" value="UniProtKB-KW"/>
</dbReference>
<dbReference type="InterPro" id="IPR029016">
    <property type="entry name" value="GAF-like_dom_sf"/>
</dbReference>
<dbReference type="PANTHER" id="PTHR30136">
    <property type="entry name" value="HELIX-TURN-HELIX TRANSCRIPTIONAL REGULATOR, ICLR FAMILY"/>
    <property type="match status" value="1"/>
</dbReference>
<evidence type="ECO:0000256" key="1">
    <source>
        <dbReference type="ARBA" id="ARBA00023015"/>
    </source>
</evidence>
<proteinExistence type="predicted"/>
<evidence type="ECO:0000256" key="2">
    <source>
        <dbReference type="ARBA" id="ARBA00023125"/>
    </source>
</evidence>
<dbReference type="InterPro" id="IPR014757">
    <property type="entry name" value="Tscrpt_reg_IclR_C"/>
</dbReference>
<dbReference type="PROSITE" id="PS51077">
    <property type="entry name" value="HTH_ICLR"/>
    <property type="match status" value="1"/>
</dbReference>
<dbReference type="SUPFAM" id="SSF55781">
    <property type="entry name" value="GAF domain-like"/>
    <property type="match status" value="1"/>
</dbReference>
<dbReference type="InterPro" id="IPR005471">
    <property type="entry name" value="Tscrpt_reg_IclR_N"/>
</dbReference>
<dbReference type="Proteomes" id="UP000281594">
    <property type="component" value="Unassembled WGS sequence"/>
</dbReference>
<evidence type="ECO:0008006" key="8">
    <source>
        <dbReference type="Google" id="ProtNLM"/>
    </source>
</evidence>
<dbReference type="SUPFAM" id="SSF46785">
    <property type="entry name" value="Winged helix' DNA-binding domain"/>
    <property type="match status" value="1"/>
</dbReference>
<feature type="domain" description="IclR-ED" evidence="5">
    <location>
        <begin position="78"/>
        <end position="251"/>
    </location>
</feature>
<sequence>MTPLDAEAAPGQPADIQAVSRAGQILELFGPQTPEITAAEAAARIGLNRTTTYRYCTSLASAGLLERRNDGAFAPGRLALQLGVFALSRREILDLATPHMRDLAAKTHSTAVLGLWGSSGPVVSRVEEDLGSTVTVRVKVGTQLGLDTAQAGVFLAFHQDQLQMDRLIANWPEAARAELRTRLKDVRSTGYCAQDNGRGVAILAAPVFDEHGLCATIALLNTTEAVSLQPESLQTRQLLNCARRLTREMGGPECPEA</sequence>
<accession>A0A0A0NLZ0</accession>
<keyword evidence="2" id="KW-0238">DNA-binding</keyword>
<dbReference type="InterPro" id="IPR036390">
    <property type="entry name" value="WH_DNA-bd_sf"/>
</dbReference>
<evidence type="ECO:0000313" key="6">
    <source>
        <dbReference type="EMBL" id="RLV72570.1"/>
    </source>
</evidence>
<evidence type="ECO:0000256" key="3">
    <source>
        <dbReference type="ARBA" id="ARBA00023163"/>
    </source>
</evidence>
<evidence type="ECO:0000313" key="7">
    <source>
        <dbReference type="Proteomes" id="UP000281594"/>
    </source>
</evidence>
<name>A0A0A0NLZ0_STRRN</name>
<dbReference type="PANTHER" id="PTHR30136:SF8">
    <property type="entry name" value="TRANSCRIPTIONAL REGULATORY PROTEIN"/>
    <property type="match status" value="1"/>
</dbReference>
<gene>
    <name evidence="6" type="ORF">D3C57_148625</name>
</gene>
<dbReference type="InterPro" id="IPR050707">
    <property type="entry name" value="HTH_MetabolicPath_Reg"/>
</dbReference>
<keyword evidence="3" id="KW-0804">Transcription</keyword>
<dbReference type="GO" id="GO:0045892">
    <property type="term" value="P:negative regulation of DNA-templated transcription"/>
    <property type="evidence" value="ECO:0007669"/>
    <property type="project" value="TreeGrafter"/>
</dbReference>
<dbReference type="GO" id="GO:0003700">
    <property type="term" value="F:DNA-binding transcription factor activity"/>
    <property type="evidence" value="ECO:0007669"/>
    <property type="project" value="TreeGrafter"/>
</dbReference>
<dbReference type="EMBL" id="QYCY01000004">
    <property type="protein sequence ID" value="RLV72570.1"/>
    <property type="molecule type" value="Genomic_DNA"/>
</dbReference>
<dbReference type="HOGENOM" id="CLU_062618_4_4_11"/>
<dbReference type="RefSeq" id="WP_020874077.1">
    <property type="nucleotide sequence ID" value="NC_022785.1"/>
</dbReference>
<dbReference type="Pfam" id="PF01614">
    <property type="entry name" value="IclR_C"/>
    <property type="match status" value="1"/>
</dbReference>